<sequence length="177" mass="18445">EHGGSRQREATAAGGVRRPAAGGALPGDGAEARGGRAVLRRHPRDAGGRRAARRLPGGVGVVRPRGAAGVLADRNAGPRGEAEGLRRRRGALHAVRAPGRRERAGEGQLPVRARADPDAQATGRVRGRAPRAGRARRVGRAHEGPRRAARPDRPEARRAAGRRGQPAARGDPEPGDV</sequence>
<feature type="non-terminal residue" evidence="2">
    <location>
        <position position="1"/>
    </location>
</feature>
<proteinExistence type="predicted"/>
<protein>
    <submittedName>
        <fullName evidence="2">Uncharacterized protein</fullName>
    </submittedName>
</protein>
<reference evidence="2" key="1">
    <citation type="submission" date="2020-02" db="EMBL/GenBank/DDBJ databases">
        <authorList>
            <person name="Meier V. D."/>
        </authorList>
    </citation>
    <scope>NUCLEOTIDE SEQUENCE</scope>
    <source>
        <strain evidence="2">AVDCRST_MAG64</strain>
    </source>
</reference>
<evidence type="ECO:0000256" key="1">
    <source>
        <dbReference type="SAM" id="MobiDB-lite"/>
    </source>
</evidence>
<feature type="compositionally biased region" description="Low complexity" evidence="1">
    <location>
        <begin position="10"/>
        <end position="29"/>
    </location>
</feature>
<organism evidence="2">
    <name type="scientific">uncultured Phycisphaerae bacterium</name>
    <dbReference type="NCBI Taxonomy" id="904963"/>
    <lineage>
        <taxon>Bacteria</taxon>
        <taxon>Pseudomonadati</taxon>
        <taxon>Planctomycetota</taxon>
        <taxon>Phycisphaerae</taxon>
        <taxon>environmental samples</taxon>
    </lineage>
</organism>
<accession>A0A6J4NYN3</accession>
<dbReference type="AlphaFoldDB" id="A0A6J4NYN3"/>
<feature type="non-terminal residue" evidence="2">
    <location>
        <position position="177"/>
    </location>
</feature>
<feature type="region of interest" description="Disordered" evidence="1">
    <location>
        <begin position="1"/>
        <end position="177"/>
    </location>
</feature>
<gene>
    <name evidence="2" type="ORF">AVDCRST_MAG64-1513</name>
</gene>
<feature type="compositionally biased region" description="Low complexity" evidence="1">
    <location>
        <begin position="61"/>
        <end position="72"/>
    </location>
</feature>
<name>A0A6J4NYN3_9BACT</name>
<feature type="compositionally biased region" description="Basic and acidic residues" evidence="1">
    <location>
        <begin position="140"/>
        <end position="158"/>
    </location>
</feature>
<feature type="compositionally biased region" description="Basic residues" evidence="1">
    <location>
        <begin position="125"/>
        <end position="139"/>
    </location>
</feature>
<evidence type="ECO:0000313" key="2">
    <source>
        <dbReference type="EMBL" id="CAA9395476.1"/>
    </source>
</evidence>
<dbReference type="EMBL" id="CADCUQ010000323">
    <property type="protein sequence ID" value="CAA9395476.1"/>
    <property type="molecule type" value="Genomic_DNA"/>
</dbReference>